<dbReference type="EMBL" id="FBWG01000038">
    <property type="protein sequence ID" value="CUX54184.1"/>
    <property type="molecule type" value="Genomic_DNA"/>
</dbReference>
<dbReference type="AlphaFoldDB" id="A0A1S7RLB1"/>
<gene>
    <name evidence="1" type="ORF">AGR7C_Lc20096</name>
</gene>
<dbReference type="Proteomes" id="UP000191987">
    <property type="component" value="Unassembled WGS sequence"/>
</dbReference>
<evidence type="ECO:0000313" key="2">
    <source>
        <dbReference type="Proteomes" id="UP000191987"/>
    </source>
</evidence>
<organism evidence="1 2">
    <name type="scientific">Agrobacterium deltaense Zutra 3/1</name>
    <dbReference type="NCBI Taxonomy" id="1183427"/>
    <lineage>
        <taxon>Bacteria</taxon>
        <taxon>Pseudomonadati</taxon>
        <taxon>Pseudomonadota</taxon>
        <taxon>Alphaproteobacteria</taxon>
        <taxon>Hyphomicrobiales</taxon>
        <taxon>Rhizobiaceae</taxon>
        <taxon>Rhizobium/Agrobacterium group</taxon>
        <taxon>Agrobacterium</taxon>
    </lineage>
</organism>
<accession>A0A1S7RLB1</accession>
<name>A0A1S7RLB1_9HYPH</name>
<protein>
    <submittedName>
        <fullName evidence="1">Uncharacterized protein</fullName>
    </submittedName>
</protein>
<evidence type="ECO:0000313" key="1">
    <source>
        <dbReference type="EMBL" id="CUX54184.1"/>
    </source>
</evidence>
<sequence>MKERYTLLQQAIIYFTLLLRDDAVAGFAQIVTLNERGEALYNEYRGNRKSNLKDDVKAALQVNAVNDIAHDPSAERGRCSNDNHCRDCHRVPTDMLPKVLFEQSYQQLLVVLRQK</sequence>
<proteinExistence type="predicted"/>
<reference evidence="1 2" key="1">
    <citation type="submission" date="2016-01" db="EMBL/GenBank/DDBJ databases">
        <authorList>
            <person name="Oliw E.H."/>
        </authorList>
    </citation>
    <scope>NUCLEOTIDE SEQUENCE [LARGE SCALE GENOMIC DNA]</scope>
    <source>
        <strain evidence="1 2">Zutra 3-1</strain>
    </source>
</reference>